<feature type="compositionally biased region" description="Low complexity" evidence="1">
    <location>
        <begin position="111"/>
        <end position="122"/>
    </location>
</feature>
<feature type="region of interest" description="Disordered" evidence="1">
    <location>
        <begin position="24"/>
        <end position="43"/>
    </location>
</feature>
<feature type="compositionally biased region" description="Basic residues" evidence="1">
    <location>
        <begin position="171"/>
        <end position="182"/>
    </location>
</feature>
<organism evidence="2 3">
    <name type="scientific">Letharia columbiana</name>
    <dbReference type="NCBI Taxonomy" id="112416"/>
    <lineage>
        <taxon>Eukaryota</taxon>
        <taxon>Fungi</taxon>
        <taxon>Dikarya</taxon>
        <taxon>Ascomycota</taxon>
        <taxon>Pezizomycotina</taxon>
        <taxon>Lecanoromycetes</taxon>
        <taxon>OSLEUM clade</taxon>
        <taxon>Lecanoromycetidae</taxon>
        <taxon>Lecanorales</taxon>
        <taxon>Lecanorineae</taxon>
        <taxon>Parmeliaceae</taxon>
        <taxon>Letharia</taxon>
    </lineage>
</organism>
<dbReference type="AlphaFoldDB" id="A0A8H6FPT7"/>
<feature type="region of interest" description="Disordered" evidence="1">
    <location>
        <begin position="356"/>
        <end position="382"/>
    </location>
</feature>
<evidence type="ECO:0000256" key="1">
    <source>
        <dbReference type="SAM" id="MobiDB-lite"/>
    </source>
</evidence>
<name>A0A8H6FPT7_9LECA</name>
<evidence type="ECO:0000313" key="2">
    <source>
        <dbReference type="EMBL" id="KAF6232502.1"/>
    </source>
</evidence>
<keyword evidence="3" id="KW-1185">Reference proteome</keyword>
<evidence type="ECO:0008006" key="4">
    <source>
        <dbReference type="Google" id="ProtNLM"/>
    </source>
</evidence>
<dbReference type="OrthoDB" id="5375264at2759"/>
<protein>
    <recommendedName>
        <fullName evidence="4">Myb-like domain-containing protein</fullName>
    </recommendedName>
</protein>
<feature type="compositionally biased region" description="Polar residues" evidence="1">
    <location>
        <begin position="210"/>
        <end position="219"/>
    </location>
</feature>
<dbReference type="RefSeq" id="XP_037161928.1">
    <property type="nucleotide sequence ID" value="XM_037311061.1"/>
</dbReference>
<comment type="caution">
    <text evidence="2">The sequence shown here is derived from an EMBL/GenBank/DDBJ whole genome shotgun (WGS) entry which is preliminary data.</text>
</comment>
<feature type="compositionally biased region" description="Basic residues" evidence="1">
    <location>
        <begin position="135"/>
        <end position="144"/>
    </location>
</feature>
<gene>
    <name evidence="2" type="ORF">HO173_009168</name>
</gene>
<feature type="compositionally biased region" description="Basic and acidic residues" evidence="1">
    <location>
        <begin position="183"/>
        <end position="193"/>
    </location>
</feature>
<sequence>MSSPLSEVDRELLGEISYNNGTKATMAEANGGPGLGTHEYSHGAEFTPLNATAGTLVKVSSNGDELQADEANMGTNMDDTKPAPKTPKKRGAAASANDDSAQPTKKRSPTKKATAATNAETNINGEASDPITPSSKKRASPKKKSAADPKVETVDGETTEETEGPEPVTPKKGKRVTAKGKATKADNDAKIDNESAETTDKSLSPIKGNGESNATTVHNTPRKRQAPKKELAAPRGIPSSWDNADHADRMMVTMKEKGEGWAEIRAAWKEATGQDTASSTLPNRYNRIKVNMMRMKEGDDQHLLLAKKEIEDAYNTGFWANVAANMERRGTDKYPSAFLHKTFKELEAAGKATINPVNGAAATGAEENDAIKEEDTGEGDDA</sequence>
<reference evidence="2 3" key="1">
    <citation type="journal article" date="2020" name="Genomics">
        <title>Complete, high-quality genomes from long-read metagenomic sequencing of two wolf lichen thalli reveals enigmatic genome architecture.</title>
        <authorList>
            <person name="McKenzie S.K."/>
            <person name="Walston R.F."/>
            <person name="Allen J.L."/>
        </authorList>
    </citation>
    <scope>NUCLEOTIDE SEQUENCE [LARGE SCALE GENOMIC DNA]</scope>
    <source>
        <strain evidence="2">WasteWater2</strain>
    </source>
</reference>
<dbReference type="Proteomes" id="UP000578531">
    <property type="component" value="Unassembled WGS sequence"/>
</dbReference>
<dbReference type="EMBL" id="JACCJC010000047">
    <property type="protein sequence ID" value="KAF6232502.1"/>
    <property type="molecule type" value="Genomic_DNA"/>
</dbReference>
<evidence type="ECO:0000313" key="3">
    <source>
        <dbReference type="Proteomes" id="UP000578531"/>
    </source>
</evidence>
<accession>A0A8H6FPT7</accession>
<dbReference type="GeneID" id="59290820"/>
<feature type="compositionally biased region" description="Acidic residues" evidence="1">
    <location>
        <begin position="154"/>
        <end position="164"/>
    </location>
</feature>
<feature type="region of interest" description="Disordered" evidence="1">
    <location>
        <begin position="57"/>
        <end position="243"/>
    </location>
</feature>
<proteinExistence type="predicted"/>